<name>A0A4Y1ZB41_9BACL</name>
<organism evidence="2 3">
    <name type="scientific">Sporolactobacillus inulinus</name>
    <dbReference type="NCBI Taxonomy" id="2078"/>
    <lineage>
        <taxon>Bacteria</taxon>
        <taxon>Bacillati</taxon>
        <taxon>Bacillota</taxon>
        <taxon>Bacilli</taxon>
        <taxon>Bacillales</taxon>
        <taxon>Sporolactobacillaceae</taxon>
        <taxon>Sporolactobacillus</taxon>
    </lineage>
</organism>
<proteinExistence type="predicted"/>
<protein>
    <submittedName>
        <fullName evidence="2">Uncharacterized protein</fullName>
    </submittedName>
</protein>
<reference evidence="2 3" key="1">
    <citation type="submission" date="2017-11" db="EMBL/GenBank/DDBJ databases">
        <title>Draft Genome Sequence of Sporolactobacillus inulinus NBRC 111894 Isolated from Koso, a Japanese Sugar-Vegetable Fermented Beverage.</title>
        <authorList>
            <person name="Chiou T.Y."/>
            <person name="Oshima K."/>
            <person name="Suda W."/>
            <person name="Hattori M."/>
            <person name="Takahashi T."/>
        </authorList>
    </citation>
    <scope>NUCLEOTIDE SEQUENCE [LARGE SCALE GENOMIC DNA]</scope>
    <source>
        <strain evidence="2 3">NBRC111894</strain>
    </source>
</reference>
<feature type="region of interest" description="Disordered" evidence="1">
    <location>
        <begin position="1"/>
        <end position="37"/>
    </location>
</feature>
<dbReference type="EMBL" id="BEXB01000012">
    <property type="protein sequence ID" value="GAY76249.1"/>
    <property type="molecule type" value="Genomic_DNA"/>
</dbReference>
<evidence type="ECO:0000256" key="1">
    <source>
        <dbReference type="SAM" id="MobiDB-lite"/>
    </source>
</evidence>
<evidence type="ECO:0000313" key="2">
    <source>
        <dbReference type="EMBL" id="GAY76249.1"/>
    </source>
</evidence>
<gene>
    <name evidence="2" type="ORF">NBRC111894_1803</name>
</gene>
<comment type="caution">
    <text evidence="2">The sequence shown here is derived from an EMBL/GenBank/DDBJ whole genome shotgun (WGS) entry which is preliminary data.</text>
</comment>
<dbReference type="AlphaFoldDB" id="A0A4Y1ZB41"/>
<accession>A0A4Y1ZB41</accession>
<dbReference type="Proteomes" id="UP000319716">
    <property type="component" value="Unassembled WGS sequence"/>
</dbReference>
<evidence type="ECO:0000313" key="3">
    <source>
        <dbReference type="Proteomes" id="UP000319716"/>
    </source>
</evidence>
<sequence length="46" mass="5479">MHRPKRGAAFNEPRLTQSNITSKDRMPNHNRRQKMTHSALDFEIFL</sequence>